<dbReference type="Gene3D" id="3.30.160.60">
    <property type="entry name" value="Classic Zinc Finger"/>
    <property type="match status" value="1"/>
</dbReference>
<evidence type="ECO:0000313" key="8">
    <source>
        <dbReference type="EnsemblMetazoa" id="ACUA010748-PA"/>
    </source>
</evidence>
<dbReference type="EnsemblMetazoa" id="ACUA010748-RA">
    <property type="protein sequence ID" value="ACUA010748-PA"/>
    <property type="gene ID" value="ACUA010748"/>
</dbReference>
<feature type="domain" description="C2H2-type" evidence="7">
    <location>
        <begin position="378"/>
        <end position="406"/>
    </location>
</feature>
<dbReference type="AlphaFoldDB" id="A0A182M6L3"/>
<protein>
    <recommendedName>
        <fullName evidence="7">C2H2-type domain-containing protein</fullName>
    </recommendedName>
</protein>
<evidence type="ECO:0000256" key="1">
    <source>
        <dbReference type="ARBA" id="ARBA00022723"/>
    </source>
</evidence>
<sequence length="557" mass="63546">MVRHYVYNHPKKGVYISRVAPEQAQLIRADPFGISGKKAVSRYGDQEIILWHTYNFTDNHLYAYMCNKCNFVQVLFVNMKRHLREDHPEAGSIEIECTKFSLVNFNLHDEDSELPYGMVKLEPILDDTNANMHIKQELEPILPNDSQTQDTAPFKEIVQKQPVAQPEVIFIKQEILTDDTEACETYTTATVQQMNGGVTFRANVLQESSLNSYSVRVKKLPGDILSRAENNSPNKPSSNSNPVNHQLKHGTSNGGITDSRSTAKAYLAANQHTPASSMVPLQPWNGKDCADKKMLLKSKLTDQFLIAPYKCTALNCGFYTDTQEKIGSHFQSHQKPGSMSPASGCDSSWLECSYCNYASLSIHNLLKHIDTVHNLCAYQCDRCCYRSRDPNSVRIHQRNYHSEEDADSKILCLSRLKKNYTSVDRDIIINEMRSNVKPLQCTYCSTRKFNDLEHYRDHLKTHGNMYIACHVCDQLIAASKMIGHISLHNIFMLQCVYCEYGINDSQALKKHIADNHANKWLCYHIRCSKIDRIIFSEERHSFPRPTGTTRPSDTVYV</sequence>
<dbReference type="InterPro" id="IPR050688">
    <property type="entry name" value="Zinc_finger/UBP_domain"/>
</dbReference>
<dbReference type="VEuPathDB" id="VectorBase:ACUA010748"/>
<evidence type="ECO:0000256" key="4">
    <source>
        <dbReference type="ARBA" id="ARBA00022833"/>
    </source>
</evidence>
<proteinExistence type="predicted"/>
<keyword evidence="4" id="KW-0862">Zinc</keyword>
<dbReference type="PANTHER" id="PTHR24403:SF67">
    <property type="entry name" value="FI01116P-RELATED"/>
    <property type="match status" value="1"/>
</dbReference>
<evidence type="ECO:0000256" key="3">
    <source>
        <dbReference type="ARBA" id="ARBA00022771"/>
    </source>
</evidence>
<dbReference type="PANTHER" id="PTHR24403">
    <property type="entry name" value="ZINC FINGER PROTEIN"/>
    <property type="match status" value="1"/>
</dbReference>
<evidence type="ECO:0000259" key="7">
    <source>
        <dbReference type="PROSITE" id="PS50157"/>
    </source>
</evidence>
<feature type="compositionally biased region" description="Low complexity" evidence="6">
    <location>
        <begin position="230"/>
        <end position="244"/>
    </location>
</feature>
<dbReference type="SMART" id="SM00355">
    <property type="entry name" value="ZnF_C2H2"/>
    <property type="match status" value="7"/>
</dbReference>
<dbReference type="GO" id="GO:0010468">
    <property type="term" value="P:regulation of gene expression"/>
    <property type="evidence" value="ECO:0007669"/>
    <property type="project" value="TreeGrafter"/>
</dbReference>
<evidence type="ECO:0000313" key="9">
    <source>
        <dbReference type="Proteomes" id="UP000075883"/>
    </source>
</evidence>
<reference evidence="8" key="2">
    <citation type="submission" date="2020-05" db="UniProtKB">
        <authorList>
            <consortium name="EnsemblMetazoa"/>
        </authorList>
    </citation>
    <scope>IDENTIFICATION</scope>
    <source>
        <strain evidence="8">A-37</strain>
    </source>
</reference>
<dbReference type="PROSITE" id="PS00028">
    <property type="entry name" value="ZINC_FINGER_C2H2_1"/>
    <property type="match status" value="1"/>
</dbReference>
<keyword evidence="3 5" id="KW-0863">Zinc-finger</keyword>
<dbReference type="Proteomes" id="UP000075883">
    <property type="component" value="Unassembled WGS sequence"/>
</dbReference>
<keyword evidence="9" id="KW-1185">Reference proteome</keyword>
<accession>A0A182M6L3</accession>
<dbReference type="GO" id="GO:0008270">
    <property type="term" value="F:zinc ion binding"/>
    <property type="evidence" value="ECO:0007669"/>
    <property type="project" value="UniProtKB-KW"/>
</dbReference>
<dbReference type="InterPro" id="IPR013087">
    <property type="entry name" value="Znf_C2H2_type"/>
</dbReference>
<name>A0A182M6L3_9DIPT</name>
<dbReference type="EMBL" id="AXCM01007950">
    <property type="status" value="NOT_ANNOTATED_CDS"/>
    <property type="molecule type" value="Genomic_DNA"/>
</dbReference>
<evidence type="ECO:0000256" key="2">
    <source>
        <dbReference type="ARBA" id="ARBA00022737"/>
    </source>
</evidence>
<organism evidence="8 9">
    <name type="scientific">Anopheles culicifacies</name>
    <dbReference type="NCBI Taxonomy" id="139723"/>
    <lineage>
        <taxon>Eukaryota</taxon>
        <taxon>Metazoa</taxon>
        <taxon>Ecdysozoa</taxon>
        <taxon>Arthropoda</taxon>
        <taxon>Hexapoda</taxon>
        <taxon>Insecta</taxon>
        <taxon>Pterygota</taxon>
        <taxon>Neoptera</taxon>
        <taxon>Endopterygota</taxon>
        <taxon>Diptera</taxon>
        <taxon>Nematocera</taxon>
        <taxon>Culicoidea</taxon>
        <taxon>Culicidae</taxon>
        <taxon>Anophelinae</taxon>
        <taxon>Anopheles</taxon>
        <taxon>culicifacies species complex</taxon>
    </lineage>
</organism>
<feature type="region of interest" description="Disordered" evidence="6">
    <location>
        <begin position="225"/>
        <end position="255"/>
    </location>
</feature>
<dbReference type="GO" id="GO:0005634">
    <property type="term" value="C:nucleus"/>
    <property type="evidence" value="ECO:0007669"/>
    <property type="project" value="TreeGrafter"/>
</dbReference>
<keyword evidence="1" id="KW-0479">Metal-binding</keyword>
<reference evidence="9" key="1">
    <citation type="submission" date="2013-09" db="EMBL/GenBank/DDBJ databases">
        <title>The Genome Sequence of Anopheles culicifacies species A.</title>
        <authorList>
            <consortium name="The Broad Institute Genomics Platform"/>
            <person name="Neafsey D.E."/>
            <person name="Besansky N."/>
            <person name="Howell P."/>
            <person name="Walton C."/>
            <person name="Young S.K."/>
            <person name="Zeng Q."/>
            <person name="Gargeya S."/>
            <person name="Fitzgerald M."/>
            <person name="Haas B."/>
            <person name="Abouelleil A."/>
            <person name="Allen A.W."/>
            <person name="Alvarado L."/>
            <person name="Arachchi H.M."/>
            <person name="Berlin A.M."/>
            <person name="Chapman S.B."/>
            <person name="Gainer-Dewar J."/>
            <person name="Goldberg J."/>
            <person name="Griggs A."/>
            <person name="Gujja S."/>
            <person name="Hansen M."/>
            <person name="Howarth C."/>
            <person name="Imamovic A."/>
            <person name="Ireland A."/>
            <person name="Larimer J."/>
            <person name="McCowan C."/>
            <person name="Murphy C."/>
            <person name="Pearson M."/>
            <person name="Poon T.W."/>
            <person name="Priest M."/>
            <person name="Roberts A."/>
            <person name="Saif S."/>
            <person name="Shea T."/>
            <person name="Sisk P."/>
            <person name="Sykes S."/>
            <person name="Wortman J."/>
            <person name="Nusbaum C."/>
            <person name="Birren B."/>
        </authorList>
    </citation>
    <scope>NUCLEOTIDE SEQUENCE [LARGE SCALE GENOMIC DNA]</scope>
    <source>
        <strain evidence="9">A-37</strain>
    </source>
</reference>
<keyword evidence="2" id="KW-0677">Repeat</keyword>
<evidence type="ECO:0000256" key="5">
    <source>
        <dbReference type="PROSITE-ProRule" id="PRU00042"/>
    </source>
</evidence>
<dbReference type="STRING" id="139723.A0A182M6L3"/>
<dbReference type="EMBL" id="AXCM01007951">
    <property type="status" value="NOT_ANNOTATED_CDS"/>
    <property type="molecule type" value="Genomic_DNA"/>
</dbReference>
<dbReference type="PROSITE" id="PS50157">
    <property type="entry name" value="ZINC_FINGER_C2H2_2"/>
    <property type="match status" value="1"/>
</dbReference>
<evidence type="ECO:0000256" key="6">
    <source>
        <dbReference type="SAM" id="MobiDB-lite"/>
    </source>
</evidence>